<keyword evidence="2" id="KW-1185">Reference proteome</keyword>
<accession>A0A9W7KXJ3</accession>
<comment type="caution">
    <text evidence="1">The sequence shown here is derived from an EMBL/GenBank/DDBJ whole genome shotgun (WGS) entry which is preliminary data.</text>
</comment>
<reference evidence="2" key="1">
    <citation type="journal article" date="2023" name="Commun. Biol.">
        <title>Genome analysis of Parmales, the sister group of diatoms, reveals the evolutionary specialization of diatoms from phago-mixotrophs to photoautotrophs.</title>
        <authorList>
            <person name="Ban H."/>
            <person name="Sato S."/>
            <person name="Yoshikawa S."/>
            <person name="Yamada K."/>
            <person name="Nakamura Y."/>
            <person name="Ichinomiya M."/>
            <person name="Sato N."/>
            <person name="Blanc-Mathieu R."/>
            <person name="Endo H."/>
            <person name="Kuwata A."/>
            <person name="Ogata H."/>
        </authorList>
    </citation>
    <scope>NUCLEOTIDE SEQUENCE [LARGE SCALE GENOMIC DNA]</scope>
    <source>
        <strain evidence="2">NIES 3700</strain>
    </source>
</reference>
<organism evidence="1 2">
    <name type="scientific">Triparma laevis f. longispina</name>
    <dbReference type="NCBI Taxonomy" id="1714387"/>
    <lineage>
        <taxon>Eukaryota</taxon>
        <taxon>Sar</taxon>
        <taxon>Stramenopiles</taxon>
        <taxon>Ochrophyta</taxon>
        <taxon>Bolidophyceae</taxon>
        <taxon>Parmales</taxon>
        <taxon>Triparmaceae</taxon>
        <taxon>Triparma</taxon>
    </lineage>
</organism>
<dbReference type="AlphaFoldDB" id="A0A9W7KXJ3"/>
<dbReference type="Proteomes" id="UP001165122">
    <property type="component" value="Unassembled WGS sequence"/>
</dbReference>
<protein>
    <submittedName>
        <fullName evidence="1">Uncharacterized protein</fullName>
    </submittedName>
</protein>
<name>A0A9W7KXJ3_9STRA</name>
<dbReference type="EMBL" id="BRXW01000224">
    <property type="protein sequence ID" value="GMI15094.1"/>
    <property type="molecule type" value="Genomic_DNA"/>
</dbReference>
<proteinExistence type="predicted"/>
<sequence length="125" mass="12982">MSLSTALRVSSRTIQRAAIQNTLSPPGKACRICASLDPCDLCSSYGTGNVTAIMTQPKPSSVPVFFSKPVAAEGIVLEKLGSKPPCPICSSELNSCTTCAEGLGGVAEVHYLGGWEHLLGDKSGR</sequence>
<evidence type="ECO:0000313" key="2">
    <source>
        <dbReference type="Proteomes" id="UP001165122"/>
    </source>
</evidence>
<gene>
    <name evidence="1" type="ORF">TrLO_g4146</name>
</gene>
<evidence type="ECO:0000313" key="1">
    <source>
        <dbReference type="EMBL" id="GMI15094.1"/>
    </source>
</evidence>